<name>A0A9Q0HV16_9POAL</name>
<gene>
    <name evidence="2" type="ORF">LUZ63_008081</name>
</gene>
<keyword evidence="3" id="KW-1185">Reference proteome</keyword>
<dbReference type="SUPFAM" id="SSF53098">
    <property type="entry name" value="Ribonuclease H-like"/>
    <property type="match status" value="1"/>
</dbReference>
<sequence length="520" mass="60203">MSFIAWQKVSRPLEAGGLGVKDMQKFGEALFLKIVWALMADEDKLWVKICKSKYFPVVGFWRTQGTNGGSKMWRQVLQMREFFSQDVMWQLGNGDKVQALSQPWFQNWSIQNVAGTIDRRIKVSSLVLEQTGEWDEQQLNRLFQPEQVASILGGVKKSEEHGMNKDTLVWNRTKSGKYSVKEGYKVLTLHQQGVINASTSHWKNIWRWKTITPKVKVFLWRLLHKWLPMAANMHRRIAHFSPICQRCHEENEYEMHCLFFCNSSRQVWFGSMLGLRVHDLPLDITNTVINVMNGLDEEGNRIFANTMWEIWKERNKTVMEHKNFQPRAVLQRVRVSVSVQREENQLQMPQTRILEQERYDYKESDWQVLVDASWAITNKAGGGFVLYKNGSMQAIGFHSFQAQDPFQAEAVAMKNAITFFYQYTHLSDGESVEFFSDCLNLVNAVNQGDVTDLPSWRAEGVILELIANVQLLQSRLIISHAKREALAQAHDLANLARRRDISYQGQPHGVAARSEDKHDH</sequence>
<dbReference type="InterPro" id="IPR052929">
    <property type="entry name" value="RNase_H-like_EbsB-rel"/>
</dbReference>
<evidence type="ECO:0000313" key="3">
    <source>
        <dbReference type="Proteomes" id="UP001151287"/>
    </source>
</evidence>
<comment type="caution">
    <text evidence="2">The sequence shown here is derived from an EMBL/GenBank/DDBJ whole genome shotgun (WGS) entry which is preliminary data.</text>
</comment>
<dbReference type="InterPro" id="IPR026960">
    <property type="entry name" value="RVT-Znf"/>
</dbReference>
<dbReference type="Gene3D" id="3.30.420.10">
    <property type="entry name" value="Ribonuclease H-like superfamily/Ribonuclease H"/>
    <property type="match status" value="1"/>
</dbReference>
<dbReference type="AlphaFoldDB" id="A0A9Q0HV16"/>
<dbReference type="Pfam" id="PF13966">
    <property type="entry name" value="zf-RVT"/>
    <property type="match status" value="1"/>
</dbReference>
<evidence type="ECO:0000259" key="1">
    <source>
        <dbReference type="Pfam" id="PF13966"/>
    </source>
</evidence>
<accession>A0A9Q0HV16</accession>
<dbReference type="PANTHER" id="PTHR47074:SF11">
    <property type="entry name" value="REVERSE TRANSCRIPTASE-LIKE PROTEIN"/>
    <property type="match status" value="1"/>
</dbReference>
<proteinExistence type="predicted"/>
<dbReference type="OrthoDB" id="1112108at2759"/>
<dbReference type="EMBL" id="JAMQYH010000002">
    <property type="protein sequence ID" value="KAJ1699569.1"/>
    <property type="molecule type" value="Genomic_DNA"/>
</dbReference>
<feature type="domain" description="Reverse transcriptase zinc-binding" evidence="1">
    <location>
        <begin position="178"/>
        <end position="268"/>
    </location>
</feature>
<protein>
    <recommendedName>
        <fullName evidence="1">Reverse transcriptase zinc-binding domain-containing protein</fullName>
    </recommendedName>
</protein>
<reference evidence="2" key="1">
    <citation type="journal article" date="2022" name="Cell">
        <title>Repeat-based holocentromeres influence genome architecture and karyotype evolution.</title>
        <authorList>
            <person name="Hofstatter P.G."/>
            <person name="Thangavel G."/>
            <person name="Lux T."/>
            <person name="Neumann P."/>
            <person name="Vondrak T."/>
            <person name="Novak P."/>
            <person name="Zhang M."/>
            <person name="Costa L."/>
            <person name="Castellani M."/>
            <person name="Scott A."/>
            <person name="Toegelov H."/>
            <person name="Fuchs J."/>
            <person name="Mata-Sucre Y."/>
            <person name="Dias Y."/>
            <person name="Vanzela A.L.L."/>
            <person name="Huettel B."/>
            <person name="Almeida C.C.S."/>
            <person name="Simkova H."/>
            <person name="Souza G."/>
            <person name="Pedrosa-Harand A."/>
            <person name="Macas J."/>
            <person name="Mayer K.F.X."/>
            <person name="Houben A."/>
            <person name="Marques A."/>
        </authorList>
    </citation>
    <scope>NUCLEOTIDE SEQUENCE</scope>
    <source>
        <strain evidence="2">RhyBre1mFocal</strain>
    </source>
</reference>
<dbReference type="InterPro" id="IPR036397">
    <property type="entry name" value="RNaseH_sf"/>
</dbReference>
<dbReference type="CDD" id="cd06222">
    <property type="entry name" value="RNase_H_like"/>
    <property type="match status" value="1"/>
</dbReference>
<dbReference type="InterPro" id="IPR044730">
    <property type="entry name" value="RNase_H-like_dom_plant"/>
</dbReference>
<organism evidence="2 3">
    <name type="scientific">Rhynchospora breviuscula</name>
    <dbReference type="NCBI Taxonomy" id="2022672"/>
    <lineage>
        <taxon>Eukaryota</taxon>
        <taxon>Viridiplantae</taxon>
        <taxon>Streptophyta</taxon>
        <taxon>Embryophyta</taxon>
        <taxon>Tracheophyta</taxon>
        <taxon>Spermatophyta</taxon>
        <taxon>Magnoliopsida</taxon>
        <taxon>Liliopsida</taxon>
        <taxon>Poales</taxon>
        <taxon>Cyperaceae</taxon>
        <taxon>Cyperoideae</taxon>
        <taxon>Rhynchosporeae</taxon>
        <taxon>Rhynchospora</taxon>
    </lineage>
</organism>
<dbReference type="InterPro" id="IPR012337">
    <property type="entry name" value="RNaseH-like_sf"/>
</dbReference>
<dbReference type="GO" id="GO:0003676">
    <property type="term" value="F:nucleic acid binding"/>
    <property type="evidence" value="ECO:0007669"/>
    <property type="project" value="InterPro"/>
</dbReference>
<evidence type="ECO:0000313" key="2">
    <source>
        <dbReference type="EMBL" id="KAJ1699569.1"/>
    </source>
</evidence>
<dbReference type="PANTHER" id="PTHR47074">
    <property type="entry name" value="BNAC02G40300D PROTEIN"/>
    <property type="match status" value="1"/>
</dbReference>
<dbReference type="Proteomes" id="UP001151287">
    <property type="component" value="Unassembled WGS sequence"/>
</dbReference>